<dbReference type="Pfam" id="PF20209">
    <property type="entry name" value="DUF6570"/>
    <property type="match status" value="1"/>
</dbReference>
<protein>
    <recommendedName>
        <fullName evidence="1">DUF6570 domain-containing protein</fullName>
    </recommendedName>
</protein>
<evidence type="ECO:0000259" key="1">
    <source>
        <dbReference type="Pfam" id="PF20209"/>
    </source>
</evidence>
<accession>A0A9J6DMM0</accession>
<organism evidence="2 3">
    <name type="scientific">Rhipicephalus microplus</name>
    <name type="common">Cattle tick</name>
    <name type="synonym">Boophilus microplus</name>
    <dbReference type="NCBI Taxonomy" id="6941"/>
    <lineage>
        <taxon>Eukaryota</taxon>
        <taxon>Metazoa</taxon>
        <taxon>Ecdysozoa</taxon>
        <taxon>Arthropoda</taxon>
        <taxon>Chelicerata</taxon>
        <taxon>Arachnida</taxon>
        <taxon>Acari</taxon>
        <taxon>Parasitiformes</taxon>
        <taxon>Ixodida</taxon>
        <taxon>Ixodoidea</taxon>
        <taxon>Ixodidae</taxon>
        <taxon>Rhipicephalinae</taxon>
        <taxon>Rhipicephalus</taxon>
        <taxon>Boophilus</taxon>
    </lineage>
</organism>
<evidence type="ECO:0000313" key="2">
    <source>
        <dbReference type="EMBL" id="KAH8023383.1"/>
    </source>
</evidence>
<evidence type="ECO:0000313" key="3">
    <source>
        <dbReference type="Proteomes" id="UP000821866"/>
    </source>
</evidence>
<keyword evidence="3" id="KW-1185">Reference proteome</keyword>
<comment type="caution">
    <text evidence="2">The sequence shown here is derived from an EMBL/GenBank/DDBJ whole genome shotgun (WGS) entry which is preliminary data.</text>
</comment>
<feature type="domain" description="DUF6570" evidence="1">
    <location>
        <begin position="245"/>
        <end position="333"/>
    </location>
</feature>
<reference evidence="2" key="2">
    <citation type="submission" date="2021-09" db="EMBL/GenBank/DDBJ databases">
        <authorList>
            <person name="Jia N."/>
            <person name="Wang J."/>
            <person name="Shi W."/>
            <person name="Du L."/>
            <person name="Sun Y."/>
            <person name="Zhan W."/>
            <person name="Jiang J."/>
            <person name="Wang Q."/>
            <person name="Zhang B."/>
            <person name="Ji P."/>
            <person name="Sakyi L.B."/>
            <person name="Cui X."/>
            <person name="Yuan T."/>
            <person name="Jiang B."/>
            <person name="Yang W."/>
            <person name="Lam T.T.-Y."/>
            <person name="Chang Q."/>
            <person name="Ding S."/>
            <person name="Wang X."/>
            <person name="Zhu J."/>
            <person name="Ruan X."/>
            <person name="Zhao L."/>
            <person name="Wei J."/>
            <person name="Que T."/>
            <person name="Du C."/>
            <person name="Cheng J."/>
            <person name="Dai P."/>
            <person name="Han X."/>
            <person name="Huang E."/>
            <person name="Gao Y."/>
            <person name="Liu J."/>
            <person name="Shao H."/>
            <person name="Ye R."/>
            <person name="Li L."/>
            <person name="Wei W."/>
            <person name="Wang X."/>
            <person name="Wang C."/>
            <person name="Huo Q."/>
            <person name="Li W."/>
            <person name="Guo W."/>
            <person name="Chen H."/>
            <person name="Chen S."/>
            <person name="Zhou L."/>
            <person name="Zhou L."/>
            <person name="Ni X."/>
            <person name="Tian J."/>
            <person name="Zhou Y."/>
            <person name="Sheng Y."/>
            <person name="Liu T."/>
            <person name="Pan Y."/>
            <person name="Xia L."/>
            <person name="Li J."/>
            <person name="Zhao F."/>
            <person name="Cao W."/>
        </authorList>
    </citation>
    <scope>NUCLEOTIDE SEQUENCE</scope>
    <source>
        <strain evidence="2">Rmic-2018</strain>
        <tissue evidence="2">Larvae</tissue>
    </source>
</reference>
<name>A0A9J6DMM0_RHIMP</name>
<gene>
    <name evidence="2" type="ORF">HPB51_013221</name>
</gene>
<sequence length="338" mass="38225">MDLRGADISALLQTPADLSGVNIRELTSTNVQSSTRSRLCRKMSQTARVKNPTHSELRLHSTCFKGMCPSMFRSPEDAYATFQQVKVILNNKGVDFMAPCGKQNLHDCDLFKHIGVCNDVLAAIQVHIDELVETREVAVCFSATTSDQEEPREDVQRAVVLLHRLLVKHICVATIVLDDLGRFCNQGLFSILCNGISKCRGLKSLRVNAVNDEASYYRQLLTGADDHAESALCGTCNESLVQDNVSLLCMLNGFYYPLKPHHLPRLNLVEERLISPRVPFRYGCHLTRLRRQQGVKEQCINVSVRILLRDVLIKPLKIRLHKHKATFFKTKRKPEIFD</sequence>
<dbReference type="AlphaFoldDB" id="A0A9J6DMM0"/>
<proteinExistence type="predicted"/>
<dbReference type="InterPro" id="IPR046700">
    <property type="entry name" value="DUF6570"/>
</dbReference>
<dbReference type="Proteomes" id="UP000821866">
    <property type="component" value="Chromosome 6"/>
</dbReference>
<reference evidence="2" key="1">
    <citation type="journal article" date="2020" name="Cell">
        <title>Large-Scale Comparative Analyses of Tick Genomes Elucidate Their Genetic Diversity and Vector Capacities.</title>
        <authorList>
            <consortium name="Tick Genome and Microbiome Consortium (TIGMIC)"/>
            <person name="Jia N."/>
            <person name="Wang J."/>
            <person name="Shi W."/>
            <person name="Du L."/>
            <person name="Sun Y."/>
            <person name="Zhan W."/>
            <person name="Jiang J.F."/>
            <person name="Wang Q."/>
            <person name="Zhang B."/>
            <person name="Ji P."/>
            <person name="Bell-Sakyi L."/>
            <person name="Cui X.M."/>
            <person name="Yuan T.T."/>
            <person name="Jiang B.G."/>
            <person name="Yang W.F."/>
            <person name="Lam T.T."/>
            <person name="Chang Q.C."/>
            <person name="Ding S.J."/>
            <person name="Wang X.J."/>
            <person name="Zhu J.G."/>
            <person name="Ruan X.D."/>
            <person name="Zhao L."/>
            <person name="Wei J.T."/>
            <person name="Ye R.Z."/>
            <person name="Que T.C."/>
            <person name="Du C.H."/>
            <person name="Zhou Y.H."/>
            <person name="Cheng J.X."/>
            <person name="Dai P.F."/>
            <person name="Guo W.B."/>
            <person name="Han X.H."/>
            <person name="Huang E.J."/>
            <person name="Li L.F."/>
            <person name="Wei W."/>
            <person name="Gao Y.C."/>
            <person name="Liu J.Z."/>
            <person name="Shao H.Z."/>
            <person name="Wang X."/>
            <person name="Wang C.C."/>
            <person name="Yang T.C."/>
            <person name="Huo Q.B."/>
            <person name="Li W."/>
            <person name="Chen H.Y."/>
            <person name="Chen S.E."/>
            <person name="Zhou L.G."/>
            <person name="Ni X.B."/>
            <person name="Tian J.H."/>
            <person name="Sheng Y."/>
            <person name="Liu T."/>
            <person name="Pan Y.S."/>
            <person name="Xia L.Y."/>
            <person name="Li J."/>
            <person name="Zhao F."/>
            <person name="Cao W.C."/>
        </authorList>
    </citation>
    <scope>NUCLEOTIDE SEQUENCE</scope>
    <source>
        <strain evidence="2">Rmic-2018</strain>
    </source>
</reference>
<dbReference type="EMBL" id="JABSTU010000008">
    <property type="protein sequence ID" value="KAH8023383.1"/>
    <property type="molecule type" value="Genomic_DNA"/>
</dbReference>